<dbReference type="GO" id="GO:0009055">
    <property type="term" value="F:electron transfer activity"/>
    <property type="evidence" value="ECO:0007669"/>
    <property type="project" value="InterPro"/>
</dbReference>
<keyword evidence="4" id="KW-0325">Glycoprotein</keyword>
<dbReference type="InterPro" id="IPR028871">
    <property type="entry name" value="BlueCu_1_BS"/>
</dbReference>
<protein>
    <recommendedName>
        <fullName evidence="6">Phytocyanin domain-containing protein</fullName>
    </recommendedName>
</protein>
<dbReference type="GO" id="GO:0005886">
    <property type="term" value="C:plasma membrane"/>
    <property type="evidence" value="ECO:0007669"/>
    <property type="project" value="TreeGrafter"/>
</dbReference>
<dbReference type="AlphaFoldDB" id="A0A834ZGI3"/>
<feature type="signal peptide" evidence="5">
    <location>
        <begin position="1"/>
        <end position="21"/>
    </location>
</feature>
<dbReference type="PANTHER" id="PTHR33021:SF325">
    <property type="entry name" value="PHYTOCYANIN DOMAIN-CONTAINING PROTEIN"/>
    <property type="match status" value="1"/>
</dbReference>
<evidence type="ECO:0000313" key="8">
    <source>
        <dbReference type="Proteomes" id="UP000655225"/>
    </source>
</evidence>
<sequence>MARRICVVLAIVVAALLQCSAAQTTHVVGDDLGWQVPPGGSIAYATWASLQTFKVGDTLVFNFKNDTQDVAKVTKAAYEACNGTNPISLISTSPASFILDTEGEHYFIGTLDRRCALGQKLAINVTASSPVPAPTPSAPRTPVTYVVGDKLGWLVPPGGPIAYATWAYNKNFMVGDTLVFNFENGTQDVAKVTKAAFDDCNSTNPLANYTTAGPTISVLLDSEGEHYYICTFPRHCPLGQKLAINVTAGGSTAIAPSPGPSAGEPTPLPVSSAPSVAVAGFSVSFLFGAIAFLF</sequence>
<dbReference type="Gene3D" id="2.60.40.420">
    <property type="entry name" value="Cupredoxins - blue copper proteins"/>
    <property type="match status" value="2"/>
</dbReference>
<dbReference type="EMBL" id="JABCRI010000004">
    <property type="protein sequence ID" value="KAF8406925.1"/>
    <property type="molecule type" value="Genomic_DNA"/>
</dbReference>
<dbReference type="FunFam" id="2.60.40.420:FF:000034">
    <property type="entry name" value="Cupredoxin superfamily protein"/>
    <property type="match status" value="2"/>
</dbReference>
<feature type="domain" description="Phytocyanin" evidence="6">
    <location>
        <begin position="143"/>
        <end position="248"/>
    </location>
</feature>
<comment type="caution">
    <text evidence="7">The sequence shown here is derived from an EMBL/GenBank/DDBJ whole genome shotgun (WGS) entry which is preliminary data.</text>
</comment>
<dbReference type="PROSITE" id="PS00196">
    <property type="entry name" value="COPPER_BLUE"/>
    <property type="match status" value="1"/>
</dbReference>
<dbReference type="InterPro" id="IPR008972">
    <property type="entry name" value="Cupredoxin"/>
</dbReference>
<accession>A0A834ZGI3</accession>
<evidence type="ECO:0000259" key="6">
    <source>
        <dbReference type="PROSITE" id="PS51485"/>
    </source>
</evidence>
<dbReference type="Pfam" id="PF02298">
    <property type="entry name" value="Cu_bind_like"/>
    <property type="match status" value="2"/>
</dbReference>
<dbReference type="SUPFAM" id="SSF49503">
    <property type="entry name" value="Cupredoxins"/>
    <property type="match status" value="2"/>
</dbReference>
<keyword evidence="2" id="KW-0186">Copper</keyword>
<keyword evidence="5" id="KW-0732">Signal</keyword>
<dbReference type="OMA" id="TWAYGKT"/>
<dbReference type="PANTHER" id="PTHR33021">
    <property type="entry name" value="BLUE COPPER PROTEIN"/>
    <property type="match status" value="1"/>
</dbReference>
<dbReference type="InterPro" id="IPR039391">
    <property type="entry name" value="Phytocyanin-like"/>
</dbReference>
<evidence type="ECO:0000256" key="2">
    <source>
        <dbReference type="ARBA" id="ARBA00023008"/>
    </source>
</evidence>
<gene>
    <name evidence="7" type="ORF">HHK36_006046</name>
</gene>
<reference evidence="7 8" key="1">
    <citation type="submission" date="2020-04" db="EMBL/GenBank/DDBJ databases">
        <title>Plant Genome Project.</title>
        <authorList>
            <person name="Zhang R.-G."/>
        </authorList>
    </citation>
    <scope>NUCLEOTIDE SEQUENCE [LARGE SCALE GENOMIC DNA]</scope>
    <source>
        <strain evidence="7">YNK0</strain>
        <tissue evidence="7">Leaf</tissue>
    </source>
</reference>
<evidence type="ECO:0000256" key="4">
    <source>
        <dbReference type="ARBA" id="ARBA00023180"/>
    </source>
</evidence>
<feature type="domain" description="Phytocyanin" evidence="6">
    <location>
        <begin position="24"/>
        <end position="127"/>
    </location>
</feature>
<keyword evidence="3" id="KW-1015">Disulfide bond</keyword>
<dbReference type="Proteomes" id="UP000655225">
    <property type="component" value="Unassembled WGS sequence"/>
</dbReference>
<evidence type="ECO:0000256" key="1">
    <source>
        <dbReference type="ARBA" id="ARBA00022723"/>
    </source>
</evidence>
<dbReference type="InterPro" id="IPR003245">
    <property type="entry name" value="Phytocyanin_dom"/>
</dbReference>
<proteinExistence type="predicted"/>
<keyword evidence="1" id="KW-0479">Metal-binding</keyword>
<feature type="chain" id="PRO_5032346023" description="Phytocyanin domain-containing protein" evidence="5">
    <location>
        <begin position="22"/>
        <end position="294"/>
    </location>
</feature>
<evidence type="ECO:0000256" key="3">
    <source>
        <dbReference type="ARBA" id="ARBA00023157"/>
    </source>
</evidence>
<dbReference type="PROSITE" id="PS51485">
    <property type="entry name" value="PHYTOCYANIN"/>
    <property type="match status" value="2"/>
</dbReference>
<dbReference type="OrthoDB" id="5421909at2759"/>
<evidence type="ECO:0000313" key="7">
    <source>
        <dbReference type="EMBL" id="KAF8406925.1"/>
    </source>
</evidence>
<evidence type="ECO:0000256" key="5">
    <source>
        <dbReference type="SAM" id="SignalP"/>
    </source>
</evidence>
<dbReference type="GO" id="GO:0046872">
    <property type="term" value="F:metal ion binding"/>
    <property type="evidence" value="ECO:0007669"/>
    <property type="project" value="UniProtKB-KW"/>
</dbReference>
<organism evidence="7 8">
    <name type="scientific">Tetracentron sinense</name>
    <name type="common">Spur-leaf</name>
    <dbReference type="NCBI Taxonomy" id="13715"/>
    <lineage>
        <taxon>Eukaryota</taxon>
        <taxon>Viridiplantae</taxon>
        <taxon>Streptophyta</taxon>
        <taxon>Embryophyta</taxon>
        <taxon>Tracheophyta</taxon>
        <taxon>Spermatophyta</taxon>
        <taxon>Magnoliopsida</taxon>
        <taxon>Trochodendrales</taxon>
        <taxon>Trochodendraceae</taxon>
        <taxon>Tetracentron</taxon>
    </lineage>
</organism>
<name>A0A834ZGI3_TETSI</name>
<keyword evidence="8" id="KW-1185">Reference proteome</keyword>